<dbReference type="Proteomes" id="UP000474104">
    <property type="component" value="Unassembled WGS sequence"/>
</dbReference>
<reference evidence="1 4" key="2">
    <citation type="submission" date="2019-07" db="EMBL/GenBank/DDBJ databases">
        <title>Draft genome sequences of 15 bacterial species constituting the stable defined intestinal microbiota of the GM15 gnotobiotic mouse model.</title>
        <authorList>
            <person name="Elie C."/>
            <person name="Mathieu A."/>
            <person name="Saliou A."/>
            <person name="Darnaud M."/>
            <person name="Leulier F."/>
            <person name="Tamellini A."/>
        </authorList>
    </citation>
    <scope>NUCLEOTIDE SEQUENCE [LARGE SCALE GENOMIC DNA]</scope>
    <source>
        <strain evidence="4">ASF 502</strain>
        <strain evidence="1">MD300</strain>
    </source>
</reference>
<dbReference type="AlphaFoldDB" id="N2AZQ5"/>
<dbReference type="Pfam" id="PF13483">
    <property type="entry name" value="Lactamase_B_3"/>
    <property type="match status" value="1"/>
</dbReference>
<accession>A0A3R8KYJ1</accession>
<accession>N2AZQ5</accession>
<evidence type="ECO:0000313" key="2">
    <source>
        <dbReference type="EMBL" id="RRK31206.1"/>
    </source>
</evidence>
<dbReference type="EMBL" id="RHJS01000002">
    <property type="protein sequence ID" value="RRK31206.1"/>
    <property type="molecule type" value="Genomic_DNA"/>
</dbReference>
<dbReference type="Gene3D" id="3.60.15.10">
    <property type="entry name" value="Ribonuclease Z/Hydroxyacylglutathione hydrolase-like"/>
    <property type="match status" value="1"/>
</dbReference>
<dbReference type="PANTHER" id="PTHR42967">
    <property type="entry name" value="METAL DEPENDENT HYDROLASE"/>
    <property type="match status" value="1"/>
</dbReference>
<dbReference type="RefSeq" id="WP_004068419.1">
    <property type="nucleotide sequence ID" value="NZ_CASCYM010000039.1"/>
</dbReference>
<evidence type="ECO:0000313" key="4">
    <source>
        <dbReference type="Proteomes" id="UP000474104"/>
    </source>
</evidence>
<keyword evidence="2" id="KW-0378">Hydrolase</keyword>
<dbReference type="Proteomes" id="UP000274920">
    <property type="component" value="Unassembled WGS sequence"/>
</dbReference>
<evidence type="ECO:0000313" key="1">
    <source>
        <dbReference type="EMBL" id="NDO67264.1"/>
    </source>
</evidence>
<keyword evidence="3" id="KW-1185">Reference proteome</keyword>
<dbReference type="SUPFAM" id="SSF56281">
    <property type="entry name" value="Metallo-hydrolase/oxidoreductase"/>
    <property type="match status" value="1"/>
</dbReference>
<dbReference type="eggNOG" id="COG2220">
    <property type="taxonomic scope" value="Bacteria"/>
</dbReference>
<dbReference type="STRING" id="2044587.C824_00096"/>
<proteinExistence type="predicted"/>
<protein>
    <submittedName>
        <fullName evidence="2">MBL fold metallo-hydrolase</fullName>
    </submittedName>
</protein>
<name>N2AZQ5_9FIRM</name>
<dbReference type="PANTHER" id="PTHR42967:SF1">
    <property type="entry name" value="MBL FOLD METALLO-HYDROLASE"/>
    <property type="match status" value="1"/>
</dbReference>
<sequence length="236" mass="28385">MIKTVYIGHSGFLVELEDAYFLFDYYRGELPGLDTDRKLFIFASHAHLDHYQRKIFQFQEKMPETFYILSKDVKRDALKNGGLEERIRFVGPEEELETKGCRIRTLRSTDEGVAFLVQYQGRTFYHAGDLNAWYWEEEGEDYVNMMRRSYEREIQKIEGEFINAAFVPVDPRLEGQYAQGLDFFMRHTRTDRVFPMHFWEDYGIFDRLRQEPCTEEYRNRIMEIKEPGQEFLWGKI</sequence>
<gene>
    <name evidence="2" type="ORF">EBB54_07375</name>
    <name evidence="1" type="ORF">FMM80_00350</name>
</gene>
<organism evidence="2 3">
    <name type="scientific">Schaedlerella arabinosiphila</name>
    <dbReference type="NCBI Taxonomy" id="2044587"/>
    <lineage>
        <taxon>Bacteria</taxon>
        <taxon>Bacillati</taxon>
        <taxon>Bacillota</taxon>
        <taxon>Clostridia</taxon>
        <taxon>Lachnospirales</taxon>
        <taxon>Lachnospiraceae</taxon>
        <taxon>Schaedlerella</taxon>
    </lineage>
</organism>
<comment type="caution">
    <text evidence="2">The sequence shown here is derived from an EMBL/GenBank/DDBJ whole genome shotgun (WGS) entry which is preliminary data.</text>
</comment>
<dbReference type="HOGENOM" id="CLU_061731_0_0_9"/>
<dbReference type="GO" id="GO:0016787">
    <property type="term" value="F:hydrolase activity"/>
    <property type="evidence" value="ECO:0007669"/>
    <property type="project" value="UniProtKB-KW"/>
</dbReference>
<evidence type="ECO:0000313" key="3">
    <source>
        <dbReference type="Proteomes" id="UP000274920"/>
    </source>
</evidence>
<dbReference type="OrthoDB" id="36975at2"/>
<dbReference type="InterPro" id="IPR036866">
    <property type="entry name" value="RibonucZ/Hydroxyglut_hydro"/>
</dbReference>
<dbReference type="EMBL" id="VIRB01000001">
    <property type="protein sequence ID" value="NDO67264.1"/>
    <property type="molecule type" value="Genomic_DNA"/>
</dbReference>
<reference evidence="2" key="1">
    <citation type="submission" date="2018-10" db="EMBL/GenBank/DDBJ databases">
        <title>Schaedlerella arabinophila gen. nov. sp. nov., isolated from the mouse intestinal tract and comparative analysis with the genome of the closely related altered Schaedler flora strain ASF502.</title>
        <authorList>
            <person name="Miyake S."/>
            <person name="Soh M."/>
            <person name="Seedorf H."/>
        </authorList>
    </citation>
    <scope>NUCLEOTIDE SEQUENCE [LARGE SCALE GENOMIC DNA]</scope>
    <source>
        <strain evidence="2">DSM 106076</strain>
    </source>
</reference>